<reference evidence="1" key="1">
    <citation type="submission" date="2020-09" db="EMBL/GenBank/DDBJ databases">
        <title>Iningainema tapete sp. nov. (Scytonemataceae, Cyanobacteria) from greenhouses in central Florida (USA) produces two types of nodularin with biosynthetic potential for microcystin-LR and anabaenopeptins.</title>
        <authorList>
            <person name="Berthold D.E."/>
            <person name="Lefler F.W."/>
            <person name="Huang I.-S."/>
            <person name="Abdulla H."/>
            <person name="Zimba P.V."/>
            <person name="Laughinghouse H.D. IV."/>
        </authorList>
    </citation>
    <scope>NUCLEOTIDE SEQUENCE</scope>
    <source>
        <strain evidence="1">BLCCT55</strain>
    </source>
</reference>
<proteinExistence type="predicted"/>
<evidence type="ECO:0000313" key="2">
    <source>
        <dbReference type="Proteomes" id="UP000629098"/>
    </source>
</evidence>
<name>A0A8J6XMK1_9CYAN</name>
<evidence type="ECO:0000313" key="1">
    <source>
        <dbReference type="EMBL" id="MBD2774775.1"/>
    </source>
</evidence>
<protein>
    <submittedName>
        <fullName evidence="1">Alpha/beta hydrolase</fullName>
    </submittedName>
</protein>
<accession>A0A8J6XMK1</accession>
<dbReference type="InterPro" id="IPR029058">
    <property type="entry name" value="AB_hydrolase_fold"/>
</dbReference>
<keyword evidence="2" id="KW-1185">Reference proteome</keyword>
<dbReference type="GO" id="GO:0016787">
    <property type="term" value="F:hydrolase activity"/>
    <property type="evidence" value="ECO:0007669"/>
    <property type="project" value="UniProtKB-KW"/>
</dbReference>
<dbReference type="InterPro" id="IPR010297">
    <property type="entry name" value="DUF900_hydrolase"/>
</dbReference>
<dbReference type="Proteomes" id="UP000629098">
    <property type="component" value="Unassembled WGS sequence"/>
</dbReference>
<sequence length="380" mass="43265">MNLKTRAEWSSKSLAEKMELWDKIEKNIQQKSNIEQEKEQEISNLINNKVKLSFIGHSMGCFVVTNVIRTLSDVFDPSALNQTTSEIGHSFCLCRLVLVAPDIPVESIMPGRANFLSHSLRRCQEAYVFSNEGDLALRLASTAANYFVFPAKTRFSGYKLGNLTSLRFQNKYDESNKLIPEQEYGIVNLKEGNIDSPYKYLEVRASNLEHRNLCELEYTKLCETIPGSIDKDDIQVSDLFTYFDCTDYTDVKDYVATGLQNVQSQGIVSYALKKSSLNFPDYFRLGLAYFVYKGAKNIDTHGGYFDGKFSQKAIYEIAFLGFKGFLLSYLSNSQLKSRGSQQFDGLPLNEREKLLKDFSDDCKSKGIQVVLSPKRYKEIK</sequence>
<dbReference type="SUPFAM" id="SSF53474">
    <property type="entry name" value="alpha/beta-Hydrolases"/>
    <property type="match status" value="1"/>
</dbReference>
<gene>
    <name evidence="1" type="ORF">ICL16_22565</name>
</gene>
<dbReference type="AlphaFoldDB" id="A0A8J6XMK1"/>
<organism evidence="1 2">
    <name type="scientific">Iningainema tapete BLCC-T55</name>
    <dbReference type="NCBI Taxonomy" id="2748662"/>
    <lineage>
        <taxon>Bacteria</taxon>
        <taxon>Bacillati</taxon>
        <taxon>Cyanobacteriota</taxon>
        <taxon>Cyanophyceae</taxon>
        <taxon>Nostocales</taxon>
        <taxon>Scytonemataceae</taxon>
        <taxon>Iningainema tapete</taxon>
    </lineage>
</organism>
<dbReference type="Pfam" id="PF05990">
    <property type="entry name" value="DUF900"/>
    <property type="match status" value="1"/>
</dbReference>
<dbReference type="EMBL" id="JACXAE010000072">
    <property type="protein sequence ID" value="MBD2774775.1"/>
    <property type="molecule type" value="Genomic_DNA"/>
</dbReference>
<comment type="caution">
    <text evidence="1">The sequence shown here is derived from an EMBL/GenBank/DDBJ whole genome shotgun (WGS) entry which is preliminary data.</text>
</comment>
<keyword evidence="1" id="KW-0378">Hydrolase</keyword>